<feature type="compositionally biased region" description="Low complexity" evidence="2">
    <location>
        <begin position="240"/>
        <end position="249"/>
    </location>
</feature>
<protein>
    <submittedName>
        <fullName evidence="3">Uncharacterized protein</fullName>
    </submittedName>
</protein>
<organism evidence="3 4">
    <name type="scientific">Streptomyces xantholiticus</name>
    <dbReference type="NCBI Taxonomy" id="68285"/>
    <lineage>
        <taxon>Bacteria</taxon>
        <taxon>Bacillati</taxon>
        <taxon>Actinomycetota</taxon>
        <taxon>Actinomycetes</taxon>
        <taxon>Kitasatosporales</taxon>
        <taxon>Streptomycetaceae</taxon>
        <taxon>Streptomyces</taxon>
    </lineage>
</organism>
<keyword evidence="4" id="KW-1185">Reference proteome</keyword>
<feature type="compositionally biased region" description="Pro residues" evidence="2">
    <location>
        <begin position="223"/>
        <end position="239"/>
    </location>
</feature>
<feature type="compositionally biased region" description="Basic and acidic residues" evidence="2">
    <location>
        <begin position="1"/>
        <end position="25"/>
    </location>
</feature>
<feature type="region of interest" description="Disordered" evidence="2">
    <location>
        <begin position="166"/>
        <end position="261"/>
    </location>
</feature>
<proteinExistence type="predicted"/>
<feature type="region of interest" description="Disordered" evidence="2">
    <location>
        <begin position="1"/>
        <end position="41"/>
    </location>
</feature>
<feature type="compositionally biased region" description="Basic and acidic residues" evidence="2">
    <location>
        <begin position="117"/>
        <end position="132"/>
    </location>
</feature>
<sequence length="1174" mass="124476">MKAAADRAAGDEPARETKAPPRRTPDGGPGAAARPRVLDPRAVQRLQARAGNAAVARLVGKPEPAPLQRLDSGSVLPVAPTGVTPQTDPRFQKVAGDIRAKKNVLAARPSTSSQVKAAKDAAKPPADDKEAQAKATQAGEMGAAKPGTFDKEAFIAAVSAAIAAKAPKTLDEADTFTRSGKTDEIKSQVSGQVKAGKEGSAKDITEKTAKAPDESKAVEKPVTPLPGRPAPPTLAPPDPKAAAVAKAPPEQTDLSTGPGETDAMMAEARVTPEQLAHSNEPQFKEALDAKKETDAHAATAPARFRTAEAARVAAEQGGAAAAGPAGIQAMTAAKAGAAQQVAAGQGATQSKEEQERARVAAEIRGIFDTTKKEAEGILGALDTEVETAFDNGQKAAKAAFDADHQTKMKAWKDERYSGITGAARWLADAVLDPPPRANQIFAEARLVYEREMRAVISHIADLIGKRLADASNAIARGKQKIADKVAEQPKNLRQFAQQAANDIGGEFQQLESSVSEKSQSLVQDLADKYVAARNDLDEEIKKLQEENKGLLSKAKDAIAETAATVLKLKDMLLGVLARAAGAIDKIISNPIGFLGNLVNAVKAGVTGFAARIGEHLKNGLKQWLFGQLSAGGIEIPETFDAKGIIKLILSILGLTWANIRTRIVARIGERAMGALETGFEMVKVLVTEGVGGLWKWIVEKLSDLKDTVIGAIKDFVTEKIVTAGITWIVSMLNPASAFVRACKAIYDMVMFFVNRAAQIKSFVDSVLDSVEGIARGGGGGVPALIEQSLAKAVPVVLDFLASLLGLGGISAKIKEILQKVQAPVMKAVDWVIDKIVTAGKKVLSKLKAKVQGGDDSPEGKQARLDRGMAAAGALAARFAGKPVAKELLTPGLAAIRARYGLLRLDLVLDGKKWAVEGEVNPKSRLGLDLEAEDGAEDEVFIGHLEACLHSIVDREGGTEHDARVRLSEATYEDNVKTLRAIARMSTDPGMPAALQAAIDILNDARTNGGANAHEVYQRVVEATRPVKAVYPDVTLTPKKRGQVLQAHHHDKEVAQSPGVHKETREQRLRARINGFIANAKKGTGKYPELKELADELRSAPSDDRRNEIVRLAAGQRTDDEIDKKGQGGERQTLEEIDVVILTARAHSAAHRGQEAEAAVRPRREGGIDGPAEWD</sequence>
<feature type="region of interest" description="Disordered" evidence="2">
    <location>
        <begin position="1112"/>
        <end position="1174"/>
    </location>
</feature>
<evidence type="ECO:0000313" key="3">
    <source>
        <dbReference type="EMBL" id="MER6615387.1"/>
    </source>
</evidence>
<accession>A0ABV1UXK6</accession>
<feature type="compositionally biased region" description="Basic and acidic residues" evidence="2">
    <location>
        <begin position="1151"/>
        <end position="1166"/>
    </location>
</feature>
<dbReference type="RefSeq" id="WP_351976967.1">
    <property type="nucleotide sequence ID" value="NZ_JBEPBX010000016.1"/>
</dbReference>
<feature type="compositionally biased region" description="Basic and acidic residues" evidence="2">
    <location>
        <begin position="195"/>
        <end position="219"/>
    </location>
</feature>
<dbReference type="Proteomes" id="UP001445472">
    <property type="component" value="Unassembled WGS sequence"/>
</dbReference>
<reference evidence="3 4" key="1">
    <citation type="submission" date="2024-06" db="EMBL/GenBank/DDBJ databases">
        <title>The Natural Products Discovery Center: Release of the First 8490 Sequenced Strains for Exploring Actinobacteria Biosynthetic Diversity.</title>
        <authorList>
            <person name="Kalkreuter E."/>
            <person name="Kautsar S.A."/>
            <person name="Yang D."/>
            <person name="Bader C.D."/>
            <person name="Teijaro C.N."/>
            <person name="Fluegel L."/>
            <person name="Davis C.M."/>
            <person name="Simpson J.R."/>
            <person name="Lauterbach L."/>
            <person name="Steele A.D."/>
            <person name="Gui C."/>
            <person name="Meng S."/>
            <person name="Li G."/>
            <person name="Viehrig K."/>
            <person name="Ye F."/>
            <person name="Su P."/>
            <person name="Kiefer A.F."/>
            <person name="Nichols A."/>
            <person name="Cepeda A.J."/>
            <person name="Yan W."/>
            <person name="Fan B."/>
            <person name="Jiang Y."/>
            <person name="Adhikari A."/>
            <person name="Zheng C.-J."/>
            <person name="Schuster L."/>
            <person name="Cowan T.M."/>
            <person name="Smanski M.J."/>
            <person name="Chevrette M.G."/>
            <person name="De Carvalho L.P.S."/>
            <person name="Shen B."/>
        </authorList>
    </citation>
    <scope>NUCLEOTIDE SEQUENCE [LARGE SCALE GENOMIC DNA]</scope>
    <source>
        <strain evidence="3 4">NPDC000837</strain>
    </source>
</reference>
<gene>
    <name evidence="3" type="ORF">ABT276_18875</name>
</gene>
<feature type="region of interest" description="Disordered" evidence="2">
    <location>
        <begin position="61"/>
        <end position="145"/>
    </location>
</feature>
<evidence type="ECO:0000313" key="4">
    <source>
        <dbReference type="Proteomes" id="UP001445472"/>
    </source>
</evidence>
<keyword evidence="1" id="KW-0175">Coiled coil</keyword>
<name>A0ABV1UXK6_9ACTN</name>
<comment type="caution">
    <text evidence="3">The sequence shown here is derived from an EMBL/GenBank/DDBJ whole genome shotgun (WGS) entry which is preliminary data.</text>
</comment>
<evidence type="ECO:0000256" key="1">
    <source>
        <dbReference type="SAM" id="Coils"/>
    </source>
</evidence>
<dbReference type="EMBL" id="JBEPBX010000016">
    <property type="protein sequence ID" value="MER6615387.1"/>
    <property type="molecule type" value="Genomic_DNA"/>
</dbReference>
<feature type="coiled-coil region" evidence="1">
    <location>
        <begin position="522"/>
        <end position="560"/>
    </location>
</feature>
<feature type="compositionally biased region" description="Basic and acidic residues" evidence="2">
    <location>
        <begin position="1116"/>
        <end position="1133"/>
    </location>
</feature>
<evidence type="ECO:0000256" key="2">
    <source>
        <dbReference type="SAM" id="MobiDB-lite"/>
    </source>
</evidence>